<evidence type="ECO:0000259" key="5">
    <source>
        <dbReference type="Pfam" id="PF13407"/>
    </source>
</evidence>
<keyword evidence="3 4" id="KW-0732">Signal</keyword>
<name>A0A1W1VWK7_9DEIO</name>
<sequence length="322" mass="34970">MKSKIVLMSIAAATVTLAAAQGDALPKLPVKAKYRVCFNQSEMDNPWRFALTASMEDEAKRLGWTLIFTNANGSAKKQVADVRSCIAQRVDAIFLTPREKKPLATVVMEAKRAGIPLFVIDRGVDETVAKPGRDFISFIGSDFYEEGRRAAEWLVKTTGGKAKVIELQGTEGSSPALNRQKGFADYIRKYPGIQVVASKSGNFTREEGQKVMASLIKSHPEVTAVYAHNDEMAFGAIPSLEAAGRKPGKDIVLVSIDGNKEALQAIIDGKLGASVECNPRFGPKAFQTLKDYAAGKKIPTRLVNDDRLFDKTNAKALLSSAF</sequence>
<comment type="similarity">
    <text evidence="2">Belongs to the bacterial solute-binding protein 2 family.</text>
</comment>
<proteinExistence type="inferred from homology"/>
<dbReference type="SUPFAM" id="SSF53822">
    <property type="entry name" value="Periplasmic binding protein-like I"/>
    <property type="match status" value="1"/>
</dbReference>
<reference evidence="6 7" key="1">
    <citation type="submission" date="2017-04" db="EMBL/GenBank/DDBJ databases">
        <authorList>
            <person name="Afonso C.L."/>
            <person name="Miller P.J."/>
            <person name="Scott M.A."/>
            <person name="Spackman E."/>
            <person name="Goraichik I."/>
            <person name="Dimitrov K.M."/>
            <person name="Suarez D.L."/>
            <person name="Swayne D.E."/>
        </authorList>
    </citation>
    <scope>NUCLEOTIDE SEQUENCE [LARGE SCALE GENOMIC DNA]</scope>
    <source>
        <strain evidence="6 7">KR-140</strain>
    </source>
</reference>
<evidence type="ECO:0000256" key="2">
    <source>
        <dbReference type="ARBA" id="ARBA00007639"/>
    </source>
</evidence>
<dbReference type="PANTHER" id="PTHR46847">
    <property type="entry name" value="D-ALLOSE-BINDING PERIPLASMIC PROTEIN-RELATED"/>
    <property type="match status" value="1"/>
</dbReference>
<feature type="domain" description="Periplasmic binding protein" evidence="5">
    <location>
        <begin position="42"/>
        <end position="297"/>
    </location>
</feature>
<dbReference type="InterPro" id="IPR028082">
    <property type="entry name" value="Peripla_BP_I"/>
</dbReference>
<organism evidence="6 7">
    <name type="scientific">Deinococcus hopiensis KR-140</name>
    <dbReference type="NCBI Taxonomy" id="695939"/>
    <lineage>
        <taxon>Bacteria</taxon>
        <taxon>Thermotogati</taxon>
        <taxon>Deinococcota</taxon>
        <taxon>Deinococci</taxon>
        <taxon>Deinococcales</taxon>
        <taxon>Deinococcaceae</taxon>
        <taxon>Deinococcus</taxon>
    </lineage>
</organism>
<gene>
    <name evidence="6" type="ORF">SAMN00790413_06167</name>
</gene>
<dbReference type="AlphaFoldDB" id="A0A1W1VWK7"/>
<dbReference type="STRING" id="695939.SAMN00790413_06167"/>
<dbReference type="RefSeq" id="WP_084051458.1">
    <property type="nucleotide sequence ID" value="NZ_FWWU01000011.1"/>
</dbReference>
<comment type="subcellular location">
    <subcellularLocation>
        <location evidence="1">Cell envelope</location>
    </subcellularLocation>
</comment>
<feature type="chain" id="PRO_5013094140" evidence="4">
    <location>
        <begin position="19"/>
        <end position="322"/>
    </location>
</feature>
<evidence type="ECO:0000313" key="7">
    <source>
        <dbReference type="Proteomes" id="UP000192582"/>
    </source>
</evidence>
<evidence type="ECO:0000256" key="4">
    <source>
        <dbReference type="SAM" id="SignalP"/>
    </source>
</evidence>
<dbReference type="OrthoDB" id="9814427at2"/>
<dbReference type="Gene3D" id="3.40.50.2300">
    <property type="match status" value="2"/>
</dbReference>
<keyword evidence="7" id="KW-1185">Reference proteome</keyword>
<protein>
    <submittedName>
        <fullName evidence="6">Ribose transport system substrate-binding protein</fullName>
    </submittedName>
</protein>
<dbReference type="PANTHER" id="PTHR46847:SF3">
    <property type="entry name" value="GALACTOFURANOSE-BINDING PROTEIN YTFQ"/>
    <property type="match status" value="1"/>
</dbReference>
<evidence type="ECO:0000256" key="3">
    <source>
        <dbReference type="ARBA" id="ARBA00022729"/>
    </source>
</evidence>
<evidence type="ECO:0000256" key="1">
    <source>
        <dbReference type="ARBA" id="ARBA00004196"/>
    </source>
</evidence>
<feature type="signal peptide" evidence="4">
    <location>
        <begin position="1"/>
        <end position="18"/>
    </location>
</feature>
<dbReference type="EMBL" id="FWWU01000011">
    <property type="protein sequence ID" value="SMB97759.1"/>
    <property type="molecule type" value="Genomic_DNA"/>
</dbReference>
<dbReference type="CDD" id="cd06309">
    <property type="entry name" value="PBP1_galactofuranose_YtfQ-like"/>
    <property type="match status" value="1"/>
</dbReference>
<dbReference type="GO" id="GO:0030313">
    <property type="term" value="C:cell envelope"/>
    <property type="evidence" value="ECO:0007669"/>
    <property type="project" value="UniProtKB-SubCell"/>
</dbReference>
<evidence type="ECO:0000313" key="6">
    <source>
        <dbReference type="EMBL" id="SMB97759.1"/>
    </source>
</evidence>
<dbReference type="Pfam" id="PF13407">
    <property type="entry name" value="Peripla_BP_4"/>
    <property type="match status" value="1"/>
</dbReference>
<dbReference type="Proteomes" id="UP000192582">
    <property type="component" value="Unassembled WGS sequence"/>
</dbReference>
<accession>A0A1W1VWK7</accession>
<dbReference type="InterPro" id="IPR025997">
    <property type="entry name" value="SBP_2_dom"/>
</dbReference>
<dbReference type="GO" id="GO:0030246">
    <property type="term" value="F:carbohydrate binding"/>
    <property type="evidence" value="ECO:0007669"/>
    <property type="project" value="UniProtKB-ARBA"/>
</dbReference>